<evidence type="ECO:0000313" key="3">
    <source>
        <dbReference type="Proteomes" id="UP001054945"/>
    </source>
</evidence>
<comment type="caution">
    <text evidence="2">The sequence shown here is derived from an EMBL/GenBank/DDBJ whole genome shotgun (WGS) entry which is preliminary data.</text>
</comment>
<dbReference type="AlphaFoldDB" id="A0AAV4XL74"/>
<protein>
    <submittedName>
        <fullName evidence="2">Uncharacterized protein</fullName>
    </submittedName>
</protein>
<proteinExistence type="predicted"/>
<dbReference type="EMBL" id="BPLR01000519">
    <property type="protein sequence ID" value="GIY95417.1"/>
    <property type="molecule type" value="Genomic_DNA"/>
</dbReference>
<keyword evidence="3" id="KW-1185">Reference proteome</keyword>
<sequence>MINQSKSQLTSGYLSSLKVKQRRALCFGAKQTICVLRFYEEQPQGSKEGSFPILFIEPDKKGILCDIFIYTLPVTDTEDFCPTPLVEKNPLVPSLYLSGRYGAERKLKTYCDCFTYEISIYDFIVDDSFTTYNLKCVQKAAKSIFPHQNRKENSRIRSRDPTTNNEEHDKGPSEESRNF</sequence>
<feature type="compositionally biased region" description="Basic and acidic residues" evidence="1">
    <location>
        <begin position="149"/>
        <end position="179"/>
    </location>
</feature>
<evidence type="ECO:0000256" key="1">
    <source>
        <dbReference type="SAM" id="MobiDB-lite"/>
    </source>
</evidence>
<name>A0AAV4XL74_CAEEX</name>
<feature type="region of interest" description="Disordered" evidence="1">
    <location>
        <begin position="148"/>
        <end position="179"/>
    </location>
</feature>
<reference evidence="2 3" key="1">
    <citation type="submission" date="2021-06" db="EMBL/GenBank/DDBJ databases">
        <title>Caerostris extrusa draft genome.</title>
        <authorList>
            <person name="Kono N."/>
            <person name="Arakawa K."/>
        </authorList>
    </citation>
    <scope>NUCLEOTIDE SEQUENCE [LARGE SCALE GENOMIC DNA]</scope>
</reference>
<organism evidence="2 3">
    <name type="scientific">Caerostris extrusa</name>
    <name type="common">Bark spider</name>
    <name type="synonym">Caerostris bankana</name>
    <dbReference type="NCBI Taxonomy" id="172846"/>
    <lineage>
        <taxon>Eukaryota</taxon>
        <taxon>Metazoa</taxon>
        <taxon>Ecdysozoa</taxon>
        <taxon>Arthropoda</taxon>
        <taxon>Chelicerata</taxon>
        <taxon>Arachnida</taxon>
        <taxon>Araneae</taxon>
        <taxon>Araneomorphae</taxon>
        <taxon>Entelegynae</taxon>
        <taxon>Araneoidea</taxon>
        <taxon>Araneidae</taxon>
        <taxon>Caerostris</taxon>
    </lineage>
</organism>
<gene>
    <name evidence="2" type="ORF">CEXT_441541</name>
</gene>
<dbReference type="Proteomes" id="UP001054945">
    <property type="component" value="Unassembled WGS sequence"/>
</dbReference>
<accession>A0AAV4XL74</accession>
<evidence type="ECO:0000313" key="2">
    <source>
        <dbReference type="EMBL" id="GIY95417.1"/>
    </source>
</evidence>